<proteinExistence type="predicted"/>
<keyword evidence="2" id="KW-1185">Reference proteome</keyword>
<accession>A0A316YY29</accession>
<dbReference type="AlphaFoldDB" id="A0A316YY29"/>
<reference evidence="1" key="1">
    <citation type="journal article" date="2018" name="Mol. Biol. Evol.">
        <title>Broad Genomic Sampling Reveals a Smut Pathogenic Ancestry of the Fungal Clade Ustilaginomycotina.</title>
        <authorList>
            <person name="Kijpornyongpan T."/>
            <person name="Mondo S.J."/>
            <person name="Barry K."/>
            <person name="Sandor L."/>
            <person name="Lee J."/>
            <person name="Lipzen A."/>
            <person name="Pangilinan J."/>
            <person name="LaButti K."/>
            <person name="Hainaut M."/>
            <person name="Henrissat B."/>
            <person name="Grigoriev I.V."/>
            <person name="Spatafora J.W."/>
            <person name="Aime M.C."/>
        </authorList>
    </citation>
    <scope>NUCLEOTIDE SEQUENCE [LARGE SCALE GENOMIC DNA]</scope>
    <source>
        <strain evidence="1">MCA 4198</strain>
    </source>
</reference>
<organism evidence="1 2">
    <name type="scientific">Acaromyces ingoldii</name>
    <dbReference type="NCBI Taxonomy" id="215250"/>
    <lineage>
        <taxon>Eukaryota</taxon>
        <taxon>Fungi</taxon>
        <taxon>Dikarya</taxon>
        <taxon>Basidiomycota</taxon>
        <taxon>Ustilaginomycotina</taxon>
        <taxon>Exobasidiomycetes</taxon>
        <taxon>Exobasidiales</taxon>
        <taxon>Cryptobasidiaceae</taxon>
        <taxon>Acaromyces</taxon>
    </lineage>
</organism>
<dbReference type="InParanoid" id="A0A316YY29"/>
<evidence type="ECO:0000313" key="1">
    <source>
        <dbReference type="EMBL" id="PWN93956.1"/>
    </source>
</evidence>
<dbReference type="GeneID" id="37047370"/>
<dbReference type="EMBL" id="KZ819634">
    <property type="protein sequence ID" value="PWN93956.1"/>
    <property type="molecule type" value="Genomic_DNA"/>
</dbReference>
<evidence type="ECO:0000313" key="2">
    <source>
        <dbReference type="Proteomes" id="UP000245768"/>
    </source>
</evidence>
<name>A0A316YY29_9BASI</name>
<dbReference type="Proteomes" id="UP000245768">
    <property type="component" value="Unassembled WGS sequence"/>
</dbReference>
<sequence length="135" mass="14853">MRLVAASYPDLASRHIKTMGLGGLYSDHQELDTVSLRRLVDPRVSERLVLQNSKGARLAIIFAIVFDQWGHARPKVRVEPLPPLGSELNLSANAKRVIDEMPARFAHLCAHAPLKDGRGIATATQVTICAFFDVV</sequence>
<gene>
    <name evidence="1" type="ORF">FA10DRAFT_37079</name>
</gene>
<protein>
    <submittedName>
        <fullName evidence="1">Uncharacterized protein</fullName>
    </submittedName>
</protein>
<dbReference type="RefSeq" id="XP_025381154.1">
    <property type="nucleotide sequence ID" value="XM_025525454.1"/>
</dbReference>